<dbReference type="AlphaFoldDB" id="D5ER74"/>
<sequence length="134" mass="15643">MKHYITGDPGTDEWKEQFKRIRENFISEFEDTISKCPVVTFRAFDQEEREPVDWVFKMTDSAMVYEPEGSVDDAKSYLRNMIDSGMRVAYSISPDSVGWLTCWETPAESPEWPFEEEPRSQAIHLGVSRINHEN</sequence>
<proteinExistence type="predicted"/>
<name>D5ER74_CORAD</name>
<evidence type="ECO:0000313" key="2">
    <source>
        <dbReference type="Proteomes" id="UP000000925"/>
    </source>
</evidence>
<dbReference type="OrthoDB" id="9886094at2"/>
<accession>D5ER74</accession>
<keyword evidence="2" id="KW-1185">Reference proteome</keyword>
<dbReference type="EMBL" id="CP001998">
    <property type="protein sequence ID" value="ADE55918.1"/>
    <property type="molecule type" value="Genomic_DNA"/>
</dbReference>
<dbReference type="STRING" id="583355.Caka_2905"/>
<dbReference type="HOGENOM" id="CLU_1892657_0_0_0"/>
<dbReference type="RefSeq" id="WP_013044639.1">
    <property type="nucleotide sequence ID" value="NC_014008.1"/>
</dbReference>
<dbReference type="KEGG" id="caa:Caka_2905"/>
<evidence type="ECO:0000313" key="1">
    <source>
        <dbReference type="EMBL" id="ADE55918.1"/>
    </source>
</evidence>
<protein>
    <submittedName>
        <fullName evidence="1">Uncharacterized protein</fullName>
    </submittedName>
</protein>
<gene>
    <name evidence="1" type="ordered locus">Caka_2905</name>
</gene>
<dbReference type="Proteomes" id="UP000000925">
    <property type="component" value="Chromosome"/>
</dbReference>
<reference evidence="1 2" key="1">
    <citation type="journal article" date="2010" name="Stand. Genomic Sci.">
        <title>Complete genome sequence of Coraliomargarita akajimensis type strain (04OKA010-24).</title>
        <authorList>
            <person name="Mavromatis K."/>
            <person name="Abt B."/>
            <person name="Brambilla E."/>
            <person name="Lapidus A."/>
            <person name="Copeland A."/>
            <person name="Deshpande S."/>
            <person name="Nolan M."/>
            <person name="Lucas S."/>
            <person name="Tice H."/>
            <person name="Cheng J.F."/>
            <person name="Han C."/>
            <person name="Detter J.C."/>
            <person name="Woyke T."/>
            <person name="Goodwin L."/>
            <person name="Pitluck S."/>
            <person name="Held B."/>
            <person name="Brettin T."/>
            <person name="Tapia R."/>
            <person name="Ivanova N."/>
            <person name="Mikhailova N."/>
            <person name="Pati A."/>
            <person name="Liolios K."/>
            <person name="Chen A."/>
            <person name="Palaniappan K."/>
            <person name="Land M."/>
            <person name="Hauser L."/>
            <person name="Chang Y.J."/>
            <person name="Jeffries C.D."/>
            <person name="Rohde M."/>
            <person name="Goker M."/>
            <person name="Bristow J."/>
            <person name="Eisen J.A."/>
            <person name="Markowitz V."/>
            <person name="Hugenholtz P."/>
            <person name="Klenk H.P."/>
            <person name="Kyrpides N.C."/>
        </authorList>
    </citation>
    <scope>NUCLEOTIDE SEQUENCE [LARGE SCALE GENOMIC DNA]</scope>
    <source>
        <strain evidence="2">DSM 45221 / IAM 15411 / JCM 23193 / KCTC 12865</strain>
    </source>
</reference>
<organism evidence="1 2">
    <name type="scientific">Coraliomargarita akajimensis (strain DSM 45221 / IAM 15411 / JCM 23193 / KCTC 12865 / 04OKA010-24)</name>
    <dbReference type="NCBI Taxonomy" id="583355"/>
    <lineage>
        <taxon>Bacteria</taxon>
        <taxon>Pseudomonadati</taxon>
        <taxon>Verrucomicrobiota</taxon>
        <taxon>Opitutia</taxon>
        <taxon>Puniceicoccales</taxon>
        <taxon>Coraliomargaritaceae</taxon>
        <taxon>Coraliomargarita</taxon>
    </lineage>
</organism>
<dbReference type="eggNOG" id="ENOG502ZI1Z">
    <property type="taxonomic scope" value="Bacteria"/>
</dbReference>